<proteinExistence type="predicted"/>
<accession>A0A0K0FSZ6</accession>
<protein>
    <submittedName>
        <fullName evidence="2">30S ribosomal protein S18</fullName>
    </submittedName>
</protein>
<sequence length="110" mass="13065">MSIEKIRCSISKNGIKITPKRAESKSPSPLINRKSYDNNFSKKYFKTLSTKKQNHESRIDAFLREKQIIDPTRRLMNNLIARNFRVMELRTFIKKESEKNKKNFTGDRKN</sequence>
<reference evidence="1" key="1">
    <citation type="submission" date="2014-07" db="EMBL/GenBank/DDBJ databases">
        <authorList>
            <person name="Martin A.A"/>
            <person name="De Silva N."/>
        </authorList>
    </citation>
    <scope>NUCLEOTIDE SEQUENCE</scope>
</reference>
<evidence type="ECO:0000313" key="1">
    <source>
        <dbReference type="Proteomes" id="UP000035680"/>
    </source>
</evidence>
<keyword evidence="1" id="KW-1185">Reference proteome</keyword>
<dbReference type="Proteomes" id="UP000035680">
    <property type="component" value="Unassembled WGS sequence"/>
</dbReference>
<evidence type="ECO:0000313" key="2">
    <source>
        <dbReference type="WBParaSite" id="SVE_1450600.1"/>
    </source>
</evidence>
<name>A0A0K0FSZ6_STRVS</name>
<dbReference type="WBParaSite" id="SVE_1450600.1">
    <property type="protein sequence ID" value="SVE_1450600.1"/>
    <property type="gene ID" value="SVE_1450600"/>
</dbReference>
<dbReference type="AlphaFoldDB" id="A0A0K0FSZ6"/>
<organism evidence="1 2">
    <name type="scientific">Strongyloides venezuelensis</name>
    <name type="common">Threadworm</name>
    <dbReference type="NCBI Taxonomy" id="75913"/>
    <lineage>
        <taxon>Eukaryota</taxon>
        <taxon>Metazoa</taxon>
        <taxon>Ecdysozoa</taxon>
        <taxon>Nematoda</taxon>
        <taxon>Chromadorea</taxon>
        <taxon>Rhabditida</taxon>
        <taxon>Tylenchina</taxon>
        <taxon>Panagrolaimomorpha</taxon>
        <taxon>Strongyloidoidea</taxon>
        <taxon>Strongyloididae</taxon>
        <taxon>Strongyloides</taxon>
    </lineage>
</organism>
<reference evidence="2" key="2">
    <citation type="submission" date="2015-08" db="UniProtKB">
        <authorList>
            <consortium name="WormBaseParasite"/>
        </authorList>
    </citation>
    <scope>IDENTIFICATION</scope>
</reference>